<dbReference type="AlphaFoldDB" id="A0A226F275"/>
<dbReference type="EMBL" id="LNIX01000001">
    <property type="protein sequence ID" value="OXA63450.1"/>
    <property type="molecule type" value="Genomic_DNA"/>
</dbReference>
<keyword evidence="1" id="KW-0472">Membrane</keyword>
<gene>
    <name evidence="2" type="ORF">Fcan01_01035</name>
</gene>
<feature type="transmembrane region" description="Helical" evidence="1">
    <location>
        <begin position="414"/>
        <end position="438"/>
    </location>
</feature>
<keyword evidence="1" id="KW-0812">Transmembrane</keyword>
<evidence type="ECO:0000313" key="3">
    <source>
        <dbReference type="Proteomes" id="UP000198287"/>
    </source>
</evidence>
<keyword evidence="1" id="KW-1133">Transmembrane helix</keyword>
<evidence type="ECO:0000313" key="2">
    <source>
        <dbReference type="EMBL" id="OXA63450.1"/>
    </source>
</evidence>
<protein>
    <submittedName>
        <fullName evidence="2">Uncharacterized protein</fullName>
    </submittedName>
</protein>
<name>A0A226F275_FOLCA</name>
<keyword evidence="3" id="KW-1185">Reference proteome</keyword>
<organism evidence="2 3">
    <name type="scientific">Folsomia candida</name>
    <name type="common">Springtail</name>
    <dbReference type="NCBI Taxonomy" id="158441"/>
    <lineage>
        <taxon>Eukaryota</taxon>
        <taxon>Metazoa</taxon>
        <taxon>Ecdysozoa</taxon>
        <taxon>Arthropoda</taxon>
        <taxon>Hexapoda</taxon>
        <taxon>Collembola</taxon>
        <taxon>Entomobryomorpha</taxon>
        <taxon>Isotomoidea</taxon>
        <taxon>Isotomidae</taxon>
        <taxon>Proisotominae</taxon>
        <taxon>Folsomia</taxon>
    </lineage>
</organism>
<sequence>MSNNTDESLPINNEMGMEVVDTTSQLVPSKRGTIISTICYENGMNYPSLEFAQPNQTELIQSYKDLIASARDPALENALQPMPFIVRPSLKDEIIDIIKNTPVHVWYAVVPLVLVLAFSPEFRLVVIVVGICYGITYVLQTFSTTVETRAVQSINENVLAVTQNVNTTSHNATASLITQNQNMQKYTLDTVKDVTEIRAGVEKVRIASMEHCHGIDREVDLKMKALSEGGTTDRAKDENAMKKHKAEIEAQTKKEMANAEIEKQKEFKKVDIQMNADQIRKDLEIGKLESIYKTETAKINADIAIKTTELSTKVNLDKNAHYNLYYRQTTAQKKDDNEKTVEVARVEGDVEIGKAKWIAEMMKSKGKVDIKWDTWKADQKHIREVLIPEHSLSMALSRNNILIYTTLGSLAFKVFTSASLLISILWIFLIYIISTAIYKAIAMYKRSVKVADENKKRLSTVLNNQITAMDEVLSNQDNANQMNMRKLDSVKEEYRRQAIAEMMKIRINYHRIKIDHI</sequence>
<dbReference type="Proteomes" id="UP000198287">
    <property type="component" value="Unassembled WGS sequence"/>
</dbReference>
<accession>A0A226F275</accession>
<proteinExistence type="predicted"/>
<reference evidence="2 3" key="1">
    <citation type="submission" date="2015-12" db="EMBL/GenBank/DDBJ databases">
        <title>The genome of Folsomia candida.</title>
        <authorList>
            <person name="Faddeeva A."/>
            <person name="Derks M.F."/>
            <person name="Anvar Y."/>
            <person name="Smit S."/>
            <person name="Van Straalen N."/>
            <person name="Roelofs D."/>
        </authorList>
    </citation>
    <scope>NUCLEOTIDE SEQUENCE [LARGE SCALE GENOMIC DNA]</scope>
    <source>
        <strain evidence="2 3">VU population</strain>
        <tissue evidence="2">Whole body</tissue>
    </source>
</reference>
<comment type="caution">
    <text evidence="2">The sequence shown here is derived from an EMBL/GenBank/DDBJ whole genome shotgun (WGS) entry which is preliminary data.</text>
</comment>
<evidence type="ECO:0000256" key="1">
    <source>
        <dbReference type="SAM" id="Phobius"/>
    </source>
</evidence>